<evidence type="ECO:0000313" key="3">
    <source>
        <dbReference type="Proteomes" id="UP001178461"/>
    </source>
</evidence>
<feature type="compositionally biased region" description="Polar residues" evidence="1">
    <location>
        <begin position="298"/>
        <end position="311"/>
    </location>
</feature>
<dbReference type="AlphaFoldDB" id="A0AA35JRK4"/>
<feature type="compositionally biased region" description="Polar residues" evidence="1">
    <location>
        <begin position="50"/>
        <end position="67"/>
    </location>
</feature>
<keyword evidence="3" id="KW-1185">Reference proteome</keyword>
<feature type="region of interest" description="Disordered" evidence="1">
    <location>
        <begin position="182"/>
        <end position="223"/>
    </location>
</feature>
<feature type="compositionally biased region" description="Low complexity" evidence="1">
    <location>
        <begin position="277"/>
        <end position="296"/>
    </location>
</feature>
<feature type="region of interest" description="Disordered" evidence="1">
    <location>
        <begin position="1"/>
        <end position="169"/>
    </location>
</feature>
<feature type="compositionally biased region" description="Basic and acidic residues" evidence="1">
    <location>
        <begin position="29"/>
        <end position="41"/>
    </location>
</feature>
<gene>
    <name evidence="2" type="ORF">PODLI_1B016826</name>
</gene>
<sequence length="311" mass="34401">MDPKRRLDQNSGTNEQISGVKGGTPSETPEERNNEMSKHQETPGLPGSKAGNNTTSVRKYSCQQPVSQGFPRSHPSIGHHCLQSSKTLQVPSTNEASAKDTKPLLSPRTGKELHSNFNQTSPHWDKKPLAEVLSPSSNKRQVNKDAERDGRGAKEGTAPPGGSEPEESSLYKLVPSFQFLVGQDCESGSQPPAGAEYKYRNQSPERNRAYPPQQSKKAKTEEGAVWICPRTGKELRCSATQTTFFWDGKTLSEYLHSTGRKASGPEIKQLLQAFPSSHQQPADQESQQSSQQSIEQRYLQSKTTKQLQQRK</sequence>
<name>A0AA35JRK4_9SAUR</name>
<accession>A0AA35JRK4</accession>
<feature type="compositionally biased region" description="Polar residues" evidence="1">
    <location>
        <begin position="82"/>
        <end position="96"/>
    </location>
</feature>
<feature type="compositionally biased region" description="Basic and acidic residues" evidence="1">
    <location>
        <begin position="142"/>
        <end position="154"/>
    </location>
</feature>
<protein>
    <submittedName>
        <fullName evidence="2">Uncharacterized protein</fullName>
    </submittedName>
</protein>
<feature type="region of interest" description="Disordered" evidence="1">
    <location>
        <begin position="274"/>
        <end position="311"/>
    </location>
</feature>
<dbReference type="EMBL" id="OX395126">
    <property type="protein sequence ID" value="CAI5764431.1"/>
    <property type="molecule type" value="Genomic_DNA"/>
</dbReference>
<organism evidence="2 3">
    <name type="scientific">Podarcis lilfordi</name>
    <name type="common">Lilford's wall lizard</name>
    <dbReference type="NCBI Taxonomy" id="74358"/>
    <lineage>
        <taxon>Eukaryota</taxon>
        <taxon>Metazoa</taxon>
        <taxon>Chordata</taxon>
        <taxon>Craniata</taxon>
        <taxon>Vertebrata</taxon>
        <taxon>Euteleostomi</taxon>
        <taxon>Lepidosauria</taxon>
        <taxon>Squamata</taxon>
        <taxon>Bifurcata</taxon>
        <taxon>Unidentata</taxon>
        <taxon>Episquamata</taxon>
        <taxon>Laterata</taxon>
        <taxon>Lacertibaenia</taxon>
        <taxon>Lacertidae</taxon>
        <taxon>Podarcis</taxon>
    </lineage>
</organism>
<proteinExistence type="predicted"/>
<reference evidence="2" key="1">
    <citation type="submission" date="2022-12" db="EMBL/GenBank/DDBJ databases">
        <authorList>
            <person name="Alioto T."/>
            <person name="Alioto T."/>
            <person name="Gomez Garrido J."/>
        </authorList>
    </citation>
    <scope>NUCLEOTIDE SEQUENCE</scope>
</reference>
<evidence type="ECO:0000256" key="1">
    <source>
        <dbReference type="SAM" id="MobiDB-lite"/>
    </source>
</evidence>
<evidence type="ECO:0000313" key="2">
    <source>
        <dbReference type="EMBL" id="CAI5764431.1"/>
    </source>
</evidence>
<dbReference type="Proteomes" id="UP001178461">
    <property type="component" value="Chromosome 1"/>
</dbReference>
<feature type="compositionally biased region" description="Basic and acidic residues" evidence="1">
    <location>
        <begin position="197"/>
        <end position="208"/>
    </location>
</feature>